<dbReference type="GO" id="GO:0006869">
    <property type="term" value="P:lipid transport"/>
    <property type="evidence" value="ECO:0007669"/>
    <property type="project" value="UniProtKB-KW"/>
</dbReference>
<evidence type="ECO:0000256" key="1">
    <source>
        <dbReference type="ARBA" id="ARBA00022448"/>
    </source>
</evidence>
<protein>
    <recommendedName>
        <fullName evidence="5">PH domain-containing protein</fullName>
    </recommendedName>
</protein>
<dbReference type="GO" id="GO:0016020">
    <property type="term" value="C:membrane"/>
    <property type="evidence" value="ECO:0007669"/>
    <property type="project" value="TreeGrafter"/>
</dbReference>
<dbReference type="GO" id="GO:0015485">
    <property type="term" value="F:cholesterol binding"/>
    <property type="evidence" value="ECO:0007669"/>
    <property type="project" value="TreeGrafter"/>
</dbReference>
<feature type="region of interest" description="Disordered" evidence="4">
    <location>
        <begin position="1"/>
        <end position="59"/>
    </location>
</feature>
<dbReference type="EMBL" id="JAINUG010000244">
    <property type="protein sequence ID" value="KAJ8385674.1"/>
    <property type="molecule type" value="Genomic_DNA"/>
</dbReference>
<sequence>MEKALSAPHAGNTKSSSGSSAAPDRGNSARRVGSSGSHSPGSGAAAAAGSGNSDRLQQGNKRHLEGVLSKYTNLLQGWQNRYFVLDPEGGQLQYFVSEASRALRPRGSLPLVGASVSRSDEAAHMFTVYSANGELYKLRAADAREQQFWMSQLQACVRRHSESSAKVSSVPRPPPLAGRVVCPCSLPLSLPPPPPPSHTAGSGAIVTITHHRSPAAARRARSLYPGRLLEVREVMSQAEGQQRALVHSIESLPSRGQLSSLDQDLLLLKATSAATLSCLGECLNILQQNVGHVTRPGHAPATPPAWPLTLSLTGLGPSPPPQST</sequence>
<keyword evidence="2" id="KW-0445">Lipid transport</keyword>
<dbReference type="Gene3D" id="2.30.29.30">
    <property type="entry name" value="Pleckstrin-homology domain (PH domain)/Phosphotyrosine-binding domain (PTB)"/>
    <property type="match status" value="1"/>
</dbReference>
<reference evidence="6" key="1">
    <citation type="journal article" date="2023" name="Science">
        <title>Genome structures resolve the early diversification of teleost fishes.</title>
        <authorList>
            <person name="Parey E."/>
            <person name="Louis A."/>
            <person name="Montfort J."/>
            <person name="Bouchez O."/>
            <person name="Roques C."/>
            <person name="Iampietro C."/>
            <person name="Lluch J."/>
            <person name="Castinel A."/>
            <person name="Donnadieu C."/>
            <person name="Desvignes T."/>
            <person name="Floi Bucao C."/>
            <person name="Jouanno E."/>
            <person name="Wen M."/>
            <person name="Mejri S."/>
            <person name="Dirks R."/>
            <person name="Jansen H."/>
            <person name="Henkel C."/>
            <person name="Chen W.J."/>
            <person name="Zahm M."/>
            <person name="Cabau C."/>
            <person name="Klopp C."/>
            <person name="Thompson A.W."/>
            <person name="Robinson-Rechavi M."/>
            <person name="Braasch I."/>
            <person name="Lecointre G."/>
            <person name="Bobe J."/>
            <person name="Postlethwait J.H."/>
            <person name="Berthelot C."/>
            <person name="Roest Crollius H."/>
            <person name="Guiguen Y."/>
        </authorList>
    </citation>
    <scope>NUCLEOTIDE SEQUENCE</scope>
    <source>
        <strain evidence="6">NC1722</strain>
    </source>
</reference>
<evidence type="ECO:0000313" key="6">
    <source>
        <dbReference type="EMBL" id="KAJ8385674.1"/>
    </source>
</evidence>
<dbReference type="PANTHER" id="PTHR10972">
    <property type="entry name" value="OXYSTEROL-BINDING PROTEIN-RELATED"/>
    <property type="match status" value="1"/>
</dbReference>
<evidence type="ECO:0000313" key="7">
    <source>
        <dbReference type="Proteomes" id="UP001221898"/>
    </source>
</evidence>
<dbReference type="InterPro" id="IPR000648">
    <property type="entry name" value="Oxysterol-bd"/>
</dbReference>
<dbReference type="SMART" id="SM00233">
    <property type="entry name" value="PH"/>
    <property type="match status" value="1"/>
</dbReference>
<feature type="compositionally biased region" description="Low complexity" evidence="4">
    <location>
        <begin position="33"/>
        <end position="51"/>
    </location>
</feature>
<dbReference type="Pfam" id="PF00169">
    <property type="entry name" value="PH"/>
    <property type="match status" value="1"/>
</dbReference>
<dbReference type="PANTHER" id="PTHR10972:SF47">
    <property type="entry name" value="OXYSTEROL-BINDING PROTEIN-RELATED PROTEIN 10"/>
    <property type="match status" value="1"/>
</dbReference>
<evidence type="ECO:0000256" key="2">
    <source>
        <dbReference type="ARBA" id="ARBA00023055"/>
    </source>
</evidence>
<name>A0AAD7RK60_9TELE</name>
<dbReference type="AlphaFoldDB" id="A0AAD7RK60"/>
<dbReference type="PROSITE" id="PS50003">
    <property type="entry name" value="PH_DOMAIN"/>
    <property type="match status" value="1"/>
</dbReference>
<evidence type="ECO:0000259" key="5">
    <source>
        <dbReference type="PROSITE" id="PS50003"/>
    </source>
</evidence>
<dbReference type="GO" id="GO:0005829">
    <property type="term" value="C:cytosol"/>
    <property type="evidence" value="ECO:0007669"/>
    <property type="project" value="TreeGrafter"/>
</dbReference>
<dbReference type="SUPFAM" id="SSF50729">
    <property type="entry name" value="PH domain-like"/>
    <property type="match status" value="1"/>
</dbReference>
<keyword evidence="1" id="KW-0813">Transport</keyword>
<dbReference type="InterPro" id="IPR011993">
    <property type="entry name" value="PH-like_dom_sf"/>
</dbReference>
<evidence type="ECO:0000256" key="3">
    <source>
        <dbReference type="ARBA" id="ARBA00023121"/>
    </source>
</evidence>
<keyword evidence="7" id="KW-1185">Reference proteome</keyword>
<dbReference type="InterPro" id="IPR001849">
    <property type="entry name" value="PH_domain"/>
</dbReference>
<accession>A0AAD7RK60</accession>
<evidence type="ECO:0000256" key="4">
    <source>
        <dbReference type="SAM" id="MobiDB-lite"/>
    </source>
</evidence>
<proteinExistence type="predicted"/>
<comment type="caution">
    <text evidence="6">The sequence shown here is derived from an EMBL/GenBank/DDBJ whole genome shotgun (WGS) entry which is preliminary data.</text>
</comment>
<keyword evidence="3" id="KW-0446">Lipid-binding</keyword>
<dbReference type="Proteomes" id="UP001221898">
    <property type="component" value="Unassembled WGS sequence"/>
</dbReference>
<dbReference type="CDD" id="cd13291">
    <property type="entry name" value="PH_ORP10_ORP11"/>
    <property type="match status" value="1"/>
</dbReference>
<gene>
    <name evidence="6" type="ORF">AAFF_G00183870</name>
</gene>
<organism evidence="6 7">
    <name type="scientific">Aldrovandia affinis</name>
    <dbReference type="NCBI Taxonomy" id="143900"/>
    <lineage>
        <taxon>Eukaryota</taxon>
        <taxon>Metazoa</taxon>
        <taxon>Chordata</taxon>
        <taxon>Craniata</taxon>
        <taxon>Vertebrata</taxon>
        <taxon>Euteleostomi</taxon>
        <taxon>Actinopterygii</taxon>
        <taxon>Neopterygii</taxon>
        <taxon>Teleostei</taxon>
        <taxon>Notacanthiformes</taxon>
        <taxon>Halosauridae</taxon>
        <taxon>Aldrovandia</taxon>
    </lineage>
</organism>
<feature type="domain" description="PH" evidence="5">
    <location>
        <begin position="61"/>
        <end position="158"/>
    </location>
</feature>